<sequence length="103" mass="10944">MFSLPAQLTCTAYLHSLAARVGCTVWLHGLAEQMEGARRPERRVGRGEEIGVPEIEVGYGDSALGRCATAWLGQTCWDSNPGPSFLQKEVSVACAPGTPAARA</sequence>
<evidence type="ECO:0000313" key="2">
    <source>
        <dbReference type="Proteomes" id="UP001152519"/>
    </source>
</evidence>
<reference evidence="1" key="1">
    <citation type="submission" date="2021-05" db="EMBL/GenBank/DDBJ databases">
        <authorList>
            <person name="Arsene-Ploetze F."/>
        </authorList>
    </citation>
    <scope>NUCLEOTIDE SEQUENCE</scope>
    <source>
        <strain evidence="1">DSM 42138</strain>
    </source>
</reference>
<proteinExistence type="predicted"/>
<organism evidence="1 2">
    <name type="scientific">Actinacidiphila cocklensis</name>
    <dbReference type="NCBI Taxonomy" id="887465"/>
    <lineage>
        <taxon>Bacteria</taxon>
        <taxon>Bacillati</taxon>
        <taxon>Actinomycetota</taxon>
        <taxon>Actinomycetes</taxon>
        <taxon>Kitasatosporales</taxon>
        <taxon>Streptomycetaceae</taxon>
        <taxon>Actinacidiphila</taxon>
    </lineage>
</organism>
<gene>
    <name evidence="1" type="ORF">SCOCK_70253</name>
</gene>
<comment type="caution">
    <text evidence="1">The sequence shown here is derived from an EMBL/GenBank/DDBJ whole genome shotgun (WGS) entry which is preliminary data.</text>
</comment>
<keyword evidence="2" id="KW-1185">Reference proteome</keyword>
<dbReference type="AlphaFoldDB" id="A0A9W4EBH6"/>
<protein>
    <submittedName>
        <fullName evidence="1">Uncharacterized protein</fullName>
    </submittedName>
</protein>
<dbReference type="Proteomes" id="UP001152519">
    <property type="component" value="Unassembled WGS sequence"/>
</dbReference>
<dbReference type="EMBL" id="CAJSLV010000103">
    <property type="protein sequence ID" value="CAG6398569.1"/>
    <property type="molecule type" value="Genomic_DNA"/>
</dbReference>
<name>A0A9W4EBH6_9ACTN</name>
<accession>A0A9W4EBH6</accession>
<evidence type="ECO:0000313" key="1">
    <source>
        <dbReference type="EMBL" id="CAG6398569.1"/>
    </source>
</evidence>